<evidence type="ECO:0000256" key="7">
    <source>
        <dbReference type="ARBA" id="ARBA00022801"/>
    </source>
</evidence>
<dbReference type="EC" id="3.6.1.55" evidence="12"/>
<evidence type="ECO:0000256" key="5">
    <source>
        <dbReference type="ARBA" id="ARBA00022723"/>
    </source>
</evidence>
<comment type="similarity">
    <text evidence="2">Belongs to the Nudix hydrolase family.</text>
</comment>
<name>A0A7C5DLT1_9CHLB</name>
<dbReference type="PRINTS" id="PR00502">
    <property type="entry name" value="NUDIXFAMILY"/>
</dbReference>
<evidence type="ECO:0000256" key="11">
    <source>
        <dbReference type="ARBA" id="ARBA00036904"/>
    </source>
</evidence>
<comment type="caution">
    <text evidence="18">The sequence shown here is derived from an EMBL/GenBank/DDBJ whole genome shotgun (WGS) entry which is preliminary data.</text>
</comment>
<evidence type="ECO:0000256" key="15">
    <source>
        <dbReference type="ARBA" id="ARBA00041979"/>
    </source>
</evidence>
<organism evidence="18">
    <name type="scientific">Chlorobaculum parvum</name>
    <dbReference type="NCBI Taxonomy" id="274539"/>
    <lineage>
        <taxon>Bacteria</taxon>
        <taxon>Pseudomonadati</taxon>
        <taxon>Chlorobiota</taxon>
        <taxon>Chlorobiia</taxon>
        <taxon>Chlorobiales</taxon>
        <taxon>Chlorobiaceae</taxon>
        <taxon>Chlorobaculum</taxon>
    </lineage>
</organism>
<protein>
    <recommendedName>
        <fullName evidence="13">8-oxo-dGTP diphosphatase</fullName>
        <ecNumber evidence="12">3.6.1.55</ecNumber>
    </recommendedName>
    <alternativeName>
        <fullName evidence="16">7,8-dihydro-8-oxoguanine-triphosphatase</fullName>
    </alternativeName>
    <alternativeName>
        <fullName evidence="15">Mutator protein MutT</fullName>
    </alternativeName>
    <alternativeName>
        <fullName evidence="14">dGTP pyrophosphohydrolase</fullName>
    </alternativeName>
</protein>
<evidence type="ECO:0000256" key="1">
    <source>
        <dbReference type="ARBA" id="ARBA00001946"/>
    </source>
</evidence>
<dbReference type="GO" id="GO:0044716">
    <property type="term" value="F:8-oxo-GDP phosphatase activity"/>
    <property type="evidence" value="ECO:0007669"/>
    <property type="project" value="TreeGrafter"/>
</dbReference>
<keyword evidence="8" id="KW-0460">Magnesium</keyword>
<comment type="catalytic activity">
    <reaction evidence="11">
        <text>8-oxo-GTP + H2O = 8-oxo-GMP + diphosphate + H(+)</text>
        <dbReference type="Rhea" id="RHEA:67616"/>
        <dbReference type="ChEBI" id="CHEBI:15377"/>
        <dbReference type="ChEBI" id="CHEBI:15378"/>
        <dbReference type="ChEBI" id="CHEBI:33019"/>
        <dbReference type="ChEBI" id="CHEBI:143553"/>
        <dbReference type="ChEBI" id="CHEBI:145694"/>
    </reaction>
</comment>
<keyword evidence="6" id="KW-0227">DNA damage</keyword>
<dbReference type="Proteomes" id="UP000886058">
    <property type="component" value="Unassembled WGS sequence"/>
</dbReference>
<keyword evidence="7" id="KW-0378">Hydrolase</keyword>
<evidence type="ECO:0000313" key="18">
    <source>
        <dbReference type="EMBL" id="HHE32914.1"/>
    </source>
</evidence>
<dbReference type="AlphaFoldDB" id="A0A7C5DLT1"/>
<evidence type="ECO:0000256" key="2">
    <source>
        <dbReference type="ARBA" id="ARBA00005582"/>
    </source>
</evidence>
<dbReference type="PANTHER" id="PTHR47707">
    <property type="entry name" value="8-OXO-DGTP DIPHOSPHATASE"/>
    <property type="match status" value="1"/>
</dbReference>
<comment type="cofactor">
    <cofactor evidence="1">
        <name>Mg(2+)</name>
        <dbReference type="ChEBI" id="CHEBI:18420"/>
    </cofactor>
</comment>
<proteinExistence type="inferred from homology"/>
<evidence type="ECO:0000256" key="3">
    <source>
        <dbReference type="ARBA" id="ARBA00022457"/>
    </source>
</evidence>
<evidence type="ECO:0000256" key="4">
    <source>
        <dbReference type="ARBA" id="ARBA00022705"/>
    </source>
</evidence>
<keyword evidence="3" id="KW-0515">Mutator protein</keyword>
<evidence type="ECO:0000256" key="8">
    <source>
        <dbReference type="ARBA" id="ARBA00022842"/>
    </source>
</evidence>
<feature type="domain" description="Nudix hydrolase" evidence="17">
    <location>
        <begin position="1"/>
        <end position="128"/>
    </location>
</feature>
<dbReference type="InterPro" id="IPR020084">
    <property type="entry name" value="NUDIX_hydrolase_CS"/>
</dbReference>
<comment type="catalytic activity">
    <reaction evidence="10">
        <text>8-oxo-dGTP + H2O = 8-oxo-dGMP + diphosphate + H(+)</text>
        <dbReference type="Rhea" id="RHEA:31575"/>
        <dbReference type="ChEBI" id="CHEBI:15377"/>
        <dbReference type="ChEBI" id="CHEBI:15378"/>
        <dbReference type="ChEBI" id="CHEBI:33019"/>
        <dbReference type="ChEBI" id="CHEBI:63224"/>
        <dbReference type="ChEBI" id="CHEBI:77896"/>
        <dbReference type="EC" id="3.6.1.55"/>
    </reaction>
</comment>
<dbReference type="SUPFAM" id="SSF55811">
    <property type="entry name" value="Nudix"/>
    <property type="match status" value="1"/>
</dbReference>
<accession>A0A7C5DLT1</accession>
<evidence type="ECO:0000256" key="10">
    <source>
        <dbReference type="ARBA" id="ARBA00035861"/>
    </source>
</evidence>
<dbReference type="InterPro" id="IPR047127">
    <property type="entry name" value="MutT-like"/>
</dbReference>
<dbReference type="PROSITE" id="PS00893">
    <property type="entry name" value="NUDIX_BOX"/>
    <property type="match status" value="1"/>
</dbReference>
<dbReference type="GO" id="GO:0044715">
    <property type="term" value="F:8-oxo-dGDP phosphatase activity"/>
    <property type="evidence" value="ECO:0007669"/>
    <property type="project" value="TreeGrafter"/>
</dbReference>
<dbReference type="InterPro" id="IPR000086">
    <property type="entry name" value="NUDIX_hydrolase_dom"/>
</dbReference>
<dbReference type="InterPro" id="IPR015797">
    <property type="entry name" value="NUDIX_hydrolase-like_dom_sf"/>
</dbReference>
<evidence type="ECO:0000256" key="14">
    <source>
        <dbReference type="ARBA" id="ARBA00041592"/>
    </source>
</evidence>
<evidence type="ECO:0000256" key="6">
    <source>
        <dbReference type="ARBA" id="ARBA00022763"/>
    </source>
</evidence>
<keyword evidence="5" id="KW-0479">Metal-binding</keyword>
<evidence type="ECO:0000259" key="17">
    <source>
        <dbReference type="PROSITE" id="PS51462"/>
    </source>
</evidence>
<dbReference type="Gene3D" id="3.90.79.10">
    <property type="entry name" value="Nucleoside Triphosphate Pyrophosphohydrolase"/>
    <property type="match status" value="1"/>
</dbReference>
<dbReference type="Pfam" id="PF14815">
    <property type="entry name" value="NUDIX_4"/>
    <property type="match status" value="1"/>
</dbReference>
<evidence type="ECO:0000256" key="16">
    <source>
        <dbReference type="ARBA" id="ARBA00042798"/>
    </source>
</evidence>
<keyword evidence="9" id="KW-0234">DNA repair</keyword>
<dbReference type="InterPro" id="IPR029119">
    <property type="entry name" value="MutY_C"/>
</dbReference>
<dbReference type="GO" id="GO:0006260">
    <property type="term" value="P:DNA replication"/>
    <property type="evidence" value="ECO:0007669"/>
    <property type="project" value="UniProtKB-KW"/>
</dbReference>
<dbReference type="GO" id="GO:0006281">
    <property type="term" value="P:DNA repair"/>
    <property type="evidence" value="ECO:0007669"/>
    <property type="project" value="UniProtKB-KW"/>
</dbReference>
<dbReference type="PROSITE" id="PS51462">
    <property type="entry name" value="NUDIX"/>
    <property type="match status" value="1"/>
</dbReference>
<dbReference type="GO" id="GO:0008413">
    <property type="term" value="F:8-oxo-7,8-dihydroguanosine triphosphate pyrophosphatase activity"/>
    <property type="evidence" value="ECO:0007669"/>
    <property type="project" value="TreeGrafter"/>
</dbReference>
<evidence type="ECO:0000256" key="13">
    <source>
        <dbReference type="ARBA" id="ARBA00040794"/>
    </source>
</evidence>
<keyword evidence="4" id="KW-0235">DNA replication</keyword>
<dbReference type="EMBL" id="DRSQ01000215">
    <property type="protein sequence ID" value="HHE32914.1"/>
    <property type="molecule type" value="Genomic_DNA"/>
</dbReference>
<evidence type="ECO:0000256" key="9">
    <source>
        <dbReference type="ARBA" id="ARBA00023204"/>
    </source>
</evidence>
<gene>
    <name evidence="18" type="ORF">ENL07_09930</name>
</gene>
<dbReference type="GO" id="GO:0046872">
    <property type="term" value="F:metal ion binding"/>
    <property type="evidence" value="ECO:0007669"/>
    <property type="project" value="UniProtKB-KW"/>
</dbReference>
<dbReference type="GO" id="GO:0035539">
    <property type="term" value="F:8-oxo-7,8-dihydrodeoxyguanosine triphosphate pyrophosphatase activity"/>
    <property type="evidence" value="ECO:0007669"/>
    <property type="project" value="UniProtKB-EC"/>
</dbReference>
<dbReference type="PANTHER" id="PTHR47707:SF1">
    <property type="entry name" value="NUDIX HYDROLASE FAMILY PROTEIN"/>
    <property type="match status" value="1"/>
</dbReference>
<dbReference type="InterPro" id="IPR020476">
    <property type="entry name" value="Nudix_hydrolase"/>
</dbReference>
<evidence type="ECO:0000256" key="12">
    <source>
        <dbReference type="ARBA" id="ARBA00038905"/>
    </source>
</evidence>
<dbReference type="CDD" id="cd03425">
    <property type="entry name" value="NUDIX_MutT_NudA_like"/>
    <property type="match status" value="1"/>
</dbReference>
<sequence length="144" mass="16323">MHIGDVVCAIIERDGKFLIARRPDDGRHLGRKWEFPGGKVEPGESAIAALIRELREELNVSVTIIEQLTPVEHRYPELSLRLIAFRCRLKHGTPQAGVHEELRWIGIHEVKDYDFPEADLPILAEYRMKLGDLSSTSANEQSAD</sequence>
<reference evidence="18" key="1">
    <citation type="journal article" date="2020" name="mSystems">
        <title>Genome- and Community-Level Interaction Insights into Carbon Utilization and Element Cycling Functions of Hydrothermarchaeota in Hydrothermal Sediment.</title>
        <authorList>
            <person name="Zhou Z."/>
            <person name="Liu Y."/>
            <person name="Xu W."/>
            <person name="Pan J."/>
            <person name="Luo Z.H."/>
            <person name="Li M."/>
        </authorList>
    </citation>
    <scope>NUCLEOTIDE SEQUENCE [LARGE SCALE GENOMIC DNA]</scope>
    <source>
        <strain evidence="18">HyVt-633</strain>
    </source>
</reference>